<dbReference type="InterPro" id="IPR017736">
    <property type="entry name" value="Glyco_hydro_1_beta-glucosidase"/>
</dbReference>
<dbReference type="EC" id="3.2.1.21" evidence="3 11"/>
<feature type="active site" description="Proton donor" evidence="9">
    <location>
        <position position="166"/>
    </location>
</feature>
<feature type="binding site" evidence="10">
    <location>
        <begin position="406"/>
        <end position="407"/>
    </location>
    <ligand>
        <name>substrate</name>
    </ligand>
</feature>
<proteinExistence type="inferred from homology"/>
<evidence type="ECO:0000256" key="11">
    <source>
        <dbReference type="RuleBase" id="RU361175"/>
    </source>
</evidence>
<accession>A0AA48HD43</accession>
<keyword evidence="4 11" id="KW-0378">Hydrolase</keyword>
<dbReference type="GO" id="GO:0030245">
    <property type="term" value="P:cellulose catabolic process"/>
    <property type="evidence" value="ECO:0007669"/>
    <property type="project" value="UniProtKB-KW"/>
</dbReference>
<evidence type="ECO:0000256" key="5">
    <source>
        <dbReference type="ARBA" id="ARBA00023001"/>
    </source>
</evidence>
<dbReference type="PANTHER" id="PTHR10353:SF36">
    <property type="entry name" value="LP05116P"/>
    <property type="match status" value="1"/>
</dbReference>
<dbReference type="EMBL" id="AP027081">
    <property type="protein sequence ID" value="BDU76053.1"/>
    <property type="molecule type" value="Genomic_DNA"/>
</dbReference>
<feature type="binding site" evidence="10">
    <location>
        <position position="293"/>
    </location>
    <ligand>
        <name>substrate</name>
    </ligand>
</feature>
<feature type="binding site" evidence="10">
    <location>
        <position position="165"/>
    </location>
    <ligand>
        <name>substrate</name>
    </ligand>
</feature>
<dbReference type="GO" id="GO:0005829">
    <property type="term" value="C:cytosol"/>
    <property type="evidence" value="ECO:0007669"/>
    <property type="project" value="TreeGrafter"/>
</dbReference>
<name>A0AA48HD43_9BACT</name>
<evidence type="ECO:0000256" key="7">
    <source>
        <dbReference type="ARBA" id="ARBA00023295"/>
    </source>
</evidence>
<dbReference type="Pfam" id="PF00232">
    <property type="entry name" value="Glyco_hydro_1"/>
    <property type="match status" value="1"/>
</dbReference>
<keyword evidence="6" id="KW-0119">Carbohydrate metabolism</keyword>
<dbReference type="InterPro" id="IPR033132">
    <property type="entry name" value="GH_1_N_CS"/>
</dbReference>
<organism evidence="12 13">
    <name type="scientific">Mesoterricola sediminis</name>
    <dbReference type="NCBI Taxonomy" id="2927980"/>
    <lineage>
        <taxon>Bacteria</taxon>
        <taxon>Pseudomonadati</taxon>
        <taxon>Acidobacteriota</taxon>
        <taxon>Holophagae</taxon>
        <taxon>Holophagales</taxon>
        <taxon>Holophagaceae</taxon>
        <taxon>Mesoterricola</taxon>
    </lineage>
</organism>
<feature type="binding site" evidence="10">
    <location>
        <position position="20"/>
    </location>
    <ligand>
        <name>substrate</name>
    </ligand>
</feature>
<comment type="catalytic activity">
    <reaction evidence="1 11">
        <text>Hydrolysis of terminal, non-reducing beta-D-glucosyl residues with release of beta-D-glucose.</text>
        <dbReference type="EC" id="3.2.1.21"/>
    </reaction>
</comment>
<keyword evidence="13" id="KW-1185">Reference proteome</keyword>
<dbReference type="PANTHER" id="PTHR10353">
    <property type="entry name" value="GLYCOSYL HYDROLASE"/>
    <property type="match status" value="1"/>
</dbReference>
<evidence type="ECO:0000256" key="8">
    <source>
        <dbReference type="ARBA" id="ARBA00023326"/>
    </source>
</evidence>
<dbReference type="PRINTS" id="PR00131">
    <property type="entry name" value="GLHYDRLASE1"/>
</dbReference>
<protein>
    <recommendedName>
        <fullName evidence="3 11">Beta-glucosidase</fullName>
        <ecNumber evidence="3 11">3.2.1.21</ecNumber>
    </recommendedName>
</protein>
<evidence type="ECO:0000313" key="13">
    <source>
        <dbReference type="Proteomes" id="UP001228113"/>
    </source>
</evidence>
<evidence type="ECO:0000256" key="3">
    <source>
        <dbReference type="ARBA" id="ARBA00012744"/>
    </source>
</evidence>
<feature type="active site" description="Nucleophile" evidence="9">
    <location>
        <position position="351"/>
    </location>
</feature>
<dbReference type="KEGG" id="msea:METESE_10110"/>
<dbReference type="PROSITE" id="PS00653">
    <property type="entry name" value="GLYCOSYL_HYDROL_F1_2"/>
    <property type="match status" value="1"/>
</dbReference>
<evidence type="ECO:0000256" key="2">
    <source>
        <dbReference type="ARBA" id="ARBA00010838"/>
    </source>
</evidence>
<dbReference type="Gene3D" id="3.20.20.80">
    <property type="entry name" value="Glycosidases"/>
    <property type="match status" value="1"/>
</dbReference>
<dbReference type="FunFam" id="3.20.20.80:FF:000004">
    <property type="entry name" value="Beta-glucosidase 6-phospho-beta-glucosidase"/>
    <property type="match status" value="1"/>
</dbReference>
<evidence type="ECO:0000256" key="9">
    <source>
        <dbReference type="PIRSR" id="PIRSR617736-1"/>
    </source>
</evidence>
<feature type="binding site" evidence="10">
    <location>
        <position position="399"/>
    </location>
    <ligand>
        <name>substrate</name>
    </ligand>
</feature>
<dbReference type="SUPFAM" id="SSF51445">
    <property type="entry name" value="(Trans)glycosidases"/>
    <property type="match status" value="1"/>
</dbReference>
<reference evidence="12" key="1">
    <citation type="journal article" date="2023" name="Int. J. Syst. Evol. Microbiol.">
        <title>Mesoterricola silvestris gen. nov., sp. nov., Mesoterricola sediminis sp. nov., Geothrix oryzae sp. nov., Geothrix edaphica sp. nov., Geothrix rubra sp. nov., and Geothrix limicola sp. nov., six novel members of Acidobacteriota isolated from soils.</title>
        <authorList>
            <person name="Itoh H."/>
            <person name="Sugisawa Y."/>
            <person name="Mise K."/>
            <person name="Xu Z."/>
            <person name="Kuniyasu M."/>
            <person name="Ushijima N."/>
            <person name="Kawano K."/>
            <person name="Kobayashi E."/>
            <person name="Shiratori Y."/>
            <person name="Masuda Y."/>
            <person name="Senoo K."/>
        </authorList>
    </citation>
    <scope>NUCLEOTIDE SEQUENCE</scope>
    <source>
        <strain evidence="12">W786</strain>
    </source>
</reference>
<dbReference type="NCBIfam" id="TIGR03356">
    <property type="entry name" value="BGL"/>
    <property type="match status" value="1"/>
</dbReference>
<dbReference type="InterPro" id="IPR017853">
    <property type="entry name" value="GH"/>
</dbReference>
<comment type="similarity">
    <text evidence="2 11">Belongs to the glycosyl hydrolase 1 family.</text>
</comment>
<evidence type="ECO:0000256" key="10">
    <source>
        <dbReference type="PIRSR" id="PIRSR617736-2"/>
    </source>
</evidence>
<dbReference type="AlphaFoldDB" id="A0AA48HD43"/>
<dbReference type="InterPro" id="IPR001360">
    <property type="entry name" value="Glyco_hydro_1"/>
</dbReference>
<evidence type="ECO:0000256" key="1">
    <source>
        <dbReference type="ARBA" id="ARBA00000448"/>
    </source>
</evidence>
<dbReference type="GO" id="GO:0008422">
    <property type="term" value="F:beta-glucosidase activity"/>
    <property type="evidence" value="ECO:0007669"/>
    <property type="project" value="UniProtKB-EC"/>
</dbReference>
<gene>
    <name evidence="12" type="ORF">METESE_10110</name>
</gene>
<feature type="binding site" evidence="10">
    <location>
        <position position="122"/>
    </location>
    <ligand>
        <name>substrate</name>
    </ligand>
</feature>
<evidence type="ECO:0000313" key="12">
    <source>
        <dbReference type="EMBL" id="BDU76053.1"/>
    </source>
</evidence>
<keyword evidence="5" id="KW-0136">Cellulose degradation</keyword>
<evidence type="ECO:0000256" key="6">
    <source>
        <dbReference type="ARBA" id="ARBA00023277"/>
    </source>
</evidence>
<sequence>MGEPRFPEGFLWGASTSAYQIEGSPLADGAGPSNWHRFTQPGGKGAHLAPGGAVACDHYRRWREDLALIRSLGFTSYRFSVSWSRVMPEGRGRVNPAGLDFYRRLVDGLLEAGIRPMTTLFHWDLPAALEDQGGWVNRDTAGWFADYAHTVVQALPGVALWSTLNEPWVVTDAGYLHGDHPPGHRNPAEMPHVAHNLLRAHGMGAQACRAAGARDVGIVINIEPKHPFSYRPEDVAAARRADAYMNRAFLDPLVLGRDPEEMPEIYGAAWPTFPAADYDLIRQPLDHLGLNYYSRSLNVHDPEAPFGQWRAVPHPTHPRTEMDWEVYPEGLTETLLWLRRRYGAIPLYVNENGAAFADPDTAPPEGVRDPLRVDYFRTHLLAVAEAMAQGADVRGYSAWSLLDNFEWAFGFSKRFGIVHVDYATQNRTPKASARFLAEVIATRGACLA</sequence>
<evidence type="ECO:0000256" key="4">
    <source>
        <dbReference type="ARBA" id="ARBA00022801"/>
    </source>
</evidence>
<keyword evidence="8" id="KW-0624">Polysaccharide degradation</keyword>
<dbReference type="Proteomes" id="UP001228113">
    <property type="component" value="Chromosome"/>
</dbReference>
<keyword evidence="7 11" id="KW-0326">Glycosidase</keyword>
<dbReference type="RefSeq" id="WP_316411208.1">
    <property type="nucleotide sequence ID" value="NZ_AP027081.1"/>
</dbReference>